<dbReference type="InterPro" id="IPR002539">
    <property type="entry name" value="MaoC-like_dom"/>
</dbReference>
<proteinExistence type="predicted"/>
<feature type="domain" description="MaoC-like" evidence="1">
    <location>
        <begin position="11"/>
        <end position="107"/>
    </location>
</feature>
<dbReference type="Proteomes" id="UP000001064">
    <property type="component" value="Unassembled WGS sequence"/>
</dbReference>
<accession>F1A2F8</accession>
<dbReference type="OrthoDB" id="3592703at2759"/>
<keyword evidence="3" id="KW-1185">Reference proteome</keyword>
<dbReference type="CDD" id="cd03449">
    <property type="entry name" value="R_hydratase"/>
    <property type="match status" value="1"/>
</dbReference>
<dbReference type="PANTHER" id="PTHR43437:SF3">
    <property type="entry name" value="HYDROXYACYL-THIOESTER DEHYDRATASE TYPE 2, MITOCHONDRIAL"/>
    <property type="match status" value="1"/>
</dbReference>
<dbReference type="FunCoup" id="F1A2F8">
    <property type="interactions" value="43"/>
</dbReference>
<dbReference type="Pfam" id="PF01575">
    <property type="entry name" value="MaoC_dehydratas"/>
    <property type="match status" value="1"/>
</dbReference>
<dbReference type="eggNOG" id="KOG1206">
    <property type="taxonomic scope" value="Eukaryota"/>
</dbReference>
<evidence type="ECO:0000313" key="3">
    <source>
        <dbReference type="Proteomes" id="UP000001064"/>
    </source>
</evidence>
<dbReference type="OMA" id="RTIFHGV"/>
<evidence type="ECO:0000259" key="1">
    <source>
        <dbReference type="Pfam" id="PF01575"/>
    </source>
</evidence>
<dbReference type="InParanoid" id="F1A2F8"/>
<dbReference type="RefSeq" id="XP_003293850.1">
    <property type="nucleotide sequence ID" value="XM_003293802.1"/>
</dbReference>
<dbReference type="Gene3D" id="3.10.129.10">
    <property type="entry name" value="Hotdog Thioesterase"/>
    <property type="match status" value="1"/>
</dbReference>
<dbReference type="GO" id="GO:0006633">
    <property type="term" value="P:fatty acid biosynthetic process"/>
    <property type="evidence" value="ECO:0000318"/>
    <property type="project" value="GO_Central"/>
</dbReference>
<name>F1A2F8_DICPU</name>
<organism evidence="2 3">
    <name type="scientific">Dictyostelium purpureum</name>
    <name type="common">Slime mold</name>
    <dbReference type="NCBI Taxonomy" id="5786"/>
    <lineage>
        <taxon>Eukaryota</taxon>
        <taxon>Amoebozoa</taxon>
        <taxon>Evosea</taxon>
        <taxon>Eumycetozoa</taxon>
        <taxon>Dictyostelia</taxon>
        <taxon>Dictyosteliales</taxon>
        <taxon>Dictyosteliaceae</taxon>
        <taxon>Dictyostelium</taxon>
    </lineage>
</organism>
<dbReference type="InterPro" id="IPR050965">
    <property type="entry name" value="UPF0336/Enoyl-CoA_hydratase"/>
</dbReference>
<dbReference type="PANTHER" id="PTHR43437">
    <property type="entry name" value="HYDROXYACYL-THIOESTER DEHYDRATASE TYPE 2, MITOCHONDRIAL-RELATED"/>
    <property type="match status" value="1"/>
</dbReference>
<protein>
    <recommendedName>
        <fullName evidence="1">MaoC-like domain-containing protein</fullName>
    </recommendedName>
</protein>
<feature type="non-terminal residue" evidence="2">
    <location>
        <position position="1"/>
    </location>
</feature>
<dbReference type="AlphaFoldDB" id="F1A2F8"/>
<dbReference type="KEGG" id="dpp:DICPUDRAFT_11264"/>
<dbReference type="EMBL" id="GL871410">
    <property type="protein sequence ID" value="EGC29617.1"/>
    <property type="molecule type" value="Genomic_DNA"/>
</dbReference>
<dbReference type="GeneID" id="10505171"/>
<gene>
    <name evidence="2" type="ORF">DICPUDRAFT_11264</name>
</gene>
<dbReference type="GO" id="GO:0005739">
    <property type="term" value="C:mitochondrion"/>
    <property type="evidence" value="ECO:0000318"/>
    <property type="project" value="GO_Central"/>
</dbReference>
<dbReference type="SUPFAM" id="SSF54637">
    <property type="entry name" value="Thioesterase/thiol ester dehydrase-isomerase"/>
    <property type="match status" value="1"/>
</dbReference>
<dbReference type="InterPro" id="IPR029069">
    <property type="entry name" value="HotDog_dom_sf"/>
</dbReference>
<dbReference type="VEuPathDB" id="AmoebaDB:DICPUDRAFT_11264"/>
<feature type="non-terminal residue" evidence="2">
    <location>
        <position position="111"/>
    </location>
</feature>
<dbReference type="GO" id="GO:0019171">
    <property type="term" value="F:(3R)-hydroxyacyl-[acyl-carrier-protein] dehydratase activity"/>
    <property type="evidence" value="ECO:0000318"/>
    <property type="project" value="GO_Central"/>
</dbReference>
<dbReference type="STRING" id="5786.F1A2F8"/>
<sequence length="111" mass="12540">KLIKIGDKNEITKEFSNKDVELFSELSGDKNPIHLNEEYASTTKFKKPIVHGSLVSSLISTAVSKSYPGAIYVKQEFNYLKPTFINDRVKAEVTISNILGKKIYFHTKCTI</sequence>
<evidence type="ECO:0000313" key="2">
    <source>
        <dbReference type="EMBL" id="EGC29617.1"/>
    </source>
</evidence>
<reference evidence="3" key="1">
    <citation type="journal article" date="2011" name="Genome Biol.">
        <title>Comparative genomics of the social amoebae Dictyostelium discoideum and Dictyostelium purpureum.</title>
        <authorList>
            <consortium name="US DOE Joint Genome Institute (JGI-PGF)"/>
            <person name="Sucgang R."/>
            <person name="Kuo A."/>
            <person name="Tian X."/>
            <person name="Salerno W."/>
            <person name="Parikh A."/>
            <person name="Feasley C.L."/>
            <person name="Dalin E."/>
            <person name="Tu H."/>
            <person name="Huang E."/>
            <person name="Barry K."/>
            <person name="Lindquist E."/>
            <person name="Shapiro H."/>
            <person name="Bruce D."/>
            <person name="Schmutz J."/>
            <person name="Salamov A."/>
            <person name="Fey P."/>
            <person name="Gaudet P."/>
            <person name="Anjard C."/>
            <person name="Babu M.M."/>
            <person name="Basu S."/>
            <person name="Bushmanova Y."/>
            <person name="van der Wel H."/>
            <person name="Katoh-Kurasawa M."/>
            <person name="Dinh C."/>
            <person name="Coutinho P.M."/>
            <person name="Saito T."/>
            <person name="Elias M."/>
            <person name="Schaap P."/>
            <person name="Kay R.R."/>
            <person name="Henrissat B."/>
            <person name="Eichinger L."/>
            <person name="Rivero F."/>
            <person name="Putnam N.H."/>
            <person name="West C.M."/>
            <person name="Loomis W.F."/>
            <person name="Chisholm R.L."/>
            <person name="Shaulsky G."/>
            <person name="Strassmann J.E."/>
            <person name="Queller D.C."/>
            <person name="Kuspa A."/>
            <person name="Grigoriev I.V."/>
        </authorList>
    </citation>
    <scope>NUCLEOTIDE SEQUENCE [LARGE SCALE GENOMIC DNA]</scope>
    <source>
        <strain evidence="3">QSDP1</strain>
    </source>
</reference>